<keyword evidence="2" id="KW-1185">Reference proteome</keyword>
<comment type="caution">
    <text evidence="1">The sequence shown here is derived from an EMBL/GenBank/DDBJ whole genome shotgun (WGS) entry which is preliminary data.</text>
</comment>
<organism evidence="1 2">
    <name type="scientific">Planosporangium flavigriseum</name>
    <dbReference type="NCBI Taxonomy" id="373681"/>
    <lineage>
        <taxon>Bacteria</taxon>
        <taxon>Bacillati</taxon>
        <taxon>Actinomycetota</taxon>
        <taxon>Actinomycetes</taxon>
        <taxon>Micromonosporales</taxon>
        <taxon>Micromonosporaceae</taxon>
        <taxon>Planosporangium</taxon>
    </lineage>
</organism>
<dbReference type="Proteomes" id="UP000653674">
    <property type="component" value="Unassembled WGS sequence"/>
</dbReference>
<dbReference type="AlphaFoldDB" id="A0A8J3LQQ5"/>
<evidence type="ECO:0000313" key="1">
    <source>
        <dbReference type="EMBL" id="GIG75809.1"/>
    </source>
</evidence>
<sequence length="94" mass="9902">MLGNIVHGVTSPDRIGQCGVQHHVDVADGLRFEAGGLGCRYLSGPEPPQFGTCGMDRRPDRLCDLSGGGFLACLLLGLRICMTDLSRDLGNTSG</sequence>
<accession>A0A8J3LQQ5</accession>
<proteinExistence type="predicted"/>
<evidence type="ECO:0000313" key="2">
    <source>
        <dbReference type="Proteomes" id="UP000653674"/>
    </source>
</evidence>
<dbReference type="EMBL" id="BONU01000037">
    <property type="protein sequence ID" value="GIG75809.1"/>
    <property type="molecule type" value="Genomic_DNA"/>
</dbReference>
<reference evidence="1" key="1">
    <citation type="submission" date="2021-01" db="EMBL/GenBank/DDBJ databases">
        <title>Whole genome shotgun sequence of Planosporangium flavigriseum NBRC 105377.</title>
        <authorList>
            <person name="Komaki H."/>
            <person name="Tamura T."/>
        </authorList>
    </citation>
    <scope>NUCLEOTIDE SEQUENCE</scope>
    <source>
        <strain evidence="1">NBRC 105377</strain>
    </source>
</reference>
<name>A0A8J3LQQ5_9ACTN</name>
<protein>
    <submittedName>
        <fullName evidence="1">Uncharacterized protein</fullName>
    </submittedName>
</protein>
<gene>
    <name evidence="1" type="ORF">Pfl04_42130</name>
</gene>